<dbReference type="AlphaFoldDB" id="A0A3P7MBC7"/>
<keyword evidence="3" id="KW-1185">Reference proteome</keyword>
<evidence type="ECO:0000256" key="1">
    <source>
        <dbReference type="SAM" id="SignalP"/>
    </source>
</evidence>
<protein>
    <submittedName>
        <fullName evidence="2">Uncharacterized protein</fullName>
    </submittedName>
</protein>
<name>A0A3P7MBC7_DIBLA</name>
<accession>A0A3P7MBC7</accession>
<dbReference type="Proteomes" id="UP000281553">
    <property type="component" value="Unassembled WGS sequence"/>
</dbReference>
<evidence type="ECO:0000313" key="3">
    <source>
        <dbReference type="Proteomes" id="UP000281553"/>
    </source>
</evidence>
<dbReference type="EMBL" id="UYRU01070420">
    <property type="protein sequence ID" value="VDN19738.1"/>
    <property type="molecule type" value="Genomic_DNA"/>
</dbReference>
<proteinExistence type="predicted"/>
<feature type="signal peptide" evidence="1">
    <location>
        <begin position="1"/>
        <end position="18"/>
    </location>
</feature>
<organism evidence="2 3">
    <name type="scientific">Dibothriocephalus latus</name>
    <name type="common">Fish tapeworm</name>
    <name type="synonym">Diphyllobothrium latum</name>
    <dbReference type="NCBI Taxonomy" id="60516"/>
    <lineage>
        <taxon>Eukaryota</taxon>
        <taxon>Metazoa</taxon>
        <taxon>Spiralia</taxon>
        <taxon>Lophotrochozoa</taxon>
        <taxon>Platyhelminthes</taxon>
        <taxon>Cestoda</taxon>
        <taxon>Eucestoda</taxon>
        <taxon>Diphyllobothriidea</taxon>
        <taxon>Diphyllobothriidae</taxon>
        <taxon>Dibothriocephalus</taxon>
    </lineage>
</organism>
<sequence>MHILWIALVSLLISQDSAAPTADSTDVESVAGCIRSCSNEYGKCLTKANGLWHSYTHNRNRILAIVRKCCLYNEKNPDARETDSFATCAKIRCGAMLYG</sequence>
<reference evidence="2 3" key="1">
    <citation type="submission" date="2018-11" db="EMBL/GenBank/DDBJ databases">
        <authorList>
            <consortium name="Pathogen Informatics"/>
        </authorList>
    </citation>
    <scope>NUCLEOTIDE SEQUENCE [LARGE SCALE GENOMIC DNA]</scope>
</reference>
<dbReference type="OrthoDB" id="6271423at2759"/>
<evidence type="ECO:0000313" key="2">
    <source>
        <dbReference type="EMBL" id="VDN19738.1"/>
    </source>
</evidence>
<gene>
    <name evidence="2" type="ORF">DILT_LOCUS13477</name>
</gene>
<feature type="chain" id="PRO_5018168197" evidence="1">
    <location>
        <begin position="19"/>
        <end position="99"/>
    </location>
</feature>
<keyword evidence="1" id="KW-0732">Signal</keyword>